<evidence type="ECO:0000313" key="3">
    <source>
        <dbReference type="EMBL" id="TMJ03910.1"/>
    </source>
</evidence>
<organism evidence="4 5">
    <name type="scientific">Candidatus Segetimicrobium genomatis</name>
    <dbReference type="NCBI Taxonomy" id="2569760"/>
    <lineage>
        <taxon>Bacteria</taxon>
        <taxon>Bacillati</taxon>
        <taxon>Candidatus Sysuimicrobiota</taxon>
        <taxon>Candidatus Sysuimicrobiia</taxon>
        <taxon>Candidatus Sysuimicrobiales</taxon>
        <taxon>Candidatus Segetimicrobiaceae</taxon>
        <taxon>Candidatus Segetimicrobium</taxon>
    </lineage>
</organism>
<feature type="domain" description="Calcineurin-like phosphoesterase" evidence="2">
    <location>
        <begin position="2"/>
        <end position="196"/>
    </location>
</feature>
<accession>A0A537LNR9</accession>
<dbReference type="Proteomes" id="UP000315217">
    <property type="component" value="Unassembled WGS sequence"/>
</dbReference>
<proteinExistence type="predicted"/>
<evidence type="ECO:0000256" key="1">
    <source>
        <dbReference type="ARBA" id="ARBA00022801"/>
    </source>
</evidence>
<comment type="caution">
    <text evidence="4">The sequence shown here is derived from an EMBL/GenBank/DDBJ whole genome shotgun (WGS) entry which is preliminary data.</text>
</comment>
<dbReference type="InterPro" id="IPR004843">
    <property type="entry name" value="Calcineurin-like_PHP"/>
</dbReference>
<dbReference type="Proteomes" id="UP000318661">
    <property type="component" value="Unassembled WGS sequence"/>
</dbReference>
<sequence>MLKLLHLADVHLGKPFQMLGAQGAAQRRALEETFVRAVDLAIAKQVHVVLIAGDLFDSPRSSPALVDLAERELRRLDDRGIWVGLVAGNHDAAPDGFVGGSHRLREAGLHVVLFGRAVESHAVPALDLTITGCSADPGTPASPLSGWPRQRSTRFAVGVTHGSVYRGGQVEGSAAMHPQEIRDLGLDYLALGDWHSASEVVPPPAPAWYAGSPELLAYDQEGAGHVLMIEVAAPGQATVTPVRIGRRQYKRMEIDAGTADEVGLRKTLEDAGDPEAVCDVLLTGVVPVDRVVNTAAIEREYADRFFRLRVQSKVQLWLDDEQLSRLPADSVLGRFVRLMRARLAEADQLQRPALEEALQVGVALLQGQEILA</sequence>
<dbReference type="GO" id="GO:0004527">
    <property type="term" value="F:exonuclease activity"/>
    <property type="evidence" value="ECO:0007669"/>
    <property type="project" value="UniProtKB-KW"/>
</dbReference>
<dbReference type="SUPFAM" id="SSF56300">
    <property type="entry name" value="Metallo-dependent phosphatases"/>
    <property type="match status" value="1"/>
</dbReference>
<reference evidence="5 6" key="1">
    <citation type="journal article" date="2019" name="Nat. Microbiol.">
        <title>Mediterranean grassland soil C-N compound turnover is dependent on rainfall and depth, and is mediated by genomically divergent microorganisms.</title>
        <authorList>
            <person name="Diamond S."/>
            <person name="Andeer P.F."/>
            <person name="Li Z."/>
            <person name="Crits-Christoph A."/>
            <person name="Burstein D."/>
            <person name="Anantharaman K."/>
            <person name="Lane K.R."/>
            <person name="Thomas B.C."/>
            <person name="Pan C."/>
            <person name="Northen T.R."/>
            <person name="Banfield J.F."/>
        </authorList>
    </citation>
    <scope>NUCLEOTIDE SEQUENCE [LARGE SCALE GENOMIC DNA]</scope>
    <source>
        <strain evidence="4">NP_1</strain>
        <strain evidence="3">NP_2</strain>
    </source>
</reference>
<keyword evidence="4" id="KW-0540">Nuclease</keyword>
<dbReference type="InterPro" id="IPR050535">
    <property type="entry name" value="DNA_Repair-Maintenance_Comp"/>
</dbReference>
<gene>
    <name evidence="4" type="ORF">E6G98_08880</name>
    <name evidence="3" type="ORF">E6G99_11050</name>
</gene>
<keyword evidence="4" id="KW-0269">Exonuclease</keyword>
<dbReference type="CDD" id="cd00840">
    <property type="entry name" value="MPP_Mre11_N"/>
    <property type="match status" value="1"/>
</dbReference>
<evidence type="ECO:0000313" key="6">
    <source>
        <dbReference type="Proteomes" id="UP000318661"/>
    </source>
</evidence>
<protein>
    <submittedName>
        <fullName evidence="4">DNA repair exonuclease</fullName>
    </submittedName>
</protein>
<dbReference type="InterPro" id="IPR029052">
    <property type="entry name" value="Metallo-depent_PP-like"/>
</dbReference>
<name>A0A537LNR9_9BACT</name>
<dbReference type="AlphaFoldDB" id="A0A537LNR9"/>
<keyword evidence="1" id="KW-0378">Hydrolase</keyword>
<evidence type="ECO:0000313" key="4">
    <source>
        <dbReference type="EMBL" id="TMJ09659.1"/>
    </source>
</evidence>
<dbReference type="PANTHER" id="PTHR30337">
    <property type="entry name" value="COMPONENT OF ATP-DEPENDENT DSDNA EXONUCLEASE"/>
    <property type="match status" value="1"/>
</dbReference>
<dbReference type="EMBL" id="VBAI01000154">
    <property type="protein sequence ID" value="TMJ09659.1"/>
    <property type="molecule type" value="Genomic_DNA"/>
</dbReference>
<dbReference type="Gene3D" id="3.60.21.10">
    <property type="match status" value="2"/>
</dbReference>
<evidence type="ECO:0000313" key="5">
    <source>
        <dbReference type="Proteomes" id="UP000315217"/>
    </source>
</evidence>
<dbReference type="EMBL" id="VBAJ01000276">
    <property type="protein sequence ID" value="TMJ03910.1"/>
    <property type="molecule type" value="Genomic_DNA"/>
</dbReference>
<dbReference type="Pfam" id="PF00149">
    <property type="entry name" value="Metallophos"/>
    <property type="match status" value="1"/>
</dbReference>
<dbReference type="InterPro" id="IPR041796">
    <property type="entry name" value="Mre11_N"/>
</dbReference>
<evidence type="ECO:0000259" key="2">
    <source>
        <dbReference type="Pfam" id="PF00149"/>
    </source>
</evidence>
<dbReference type="PANTHER" id="PTHR30337:SF7">
    <property type="entry name" value="PHOSPHOESTERASE"/>
    <property type="match status" value="1"/>
</dbReference>